<gene>
    <name evidence="2" type="ORF">ABIA69_002580</name>
</gene>
<dbReference type="Gene3D" id="3.40.50.150">
    <property type="entry name" value="Vaccinia Virus protein VP39"/>
    <property type="match status" value="1"/>
</dbReference>
<dbReference type="SUPFAM" id="SSF53335">
    <property type="entry name" value="S-adenosyl-L-methionine-dependent methyltransferases"/>
    <property type="match status" value="1"/>
</dbReference>
<dbReference type="PANTHER" id="PTHR14911:SF13">
    <property type="entry name" value="TRNA (GUANINE(6)-N2)-METHYLTRANSFERASE THUMP3"/>
    <property type="match status" value="1"/>
</dbReference>
<proteinExistence type="predicted"/>
<dbReference type="InterPro" id="IPR000241">
    <property type="entry name" value="RlmKL-like_Mtase"/>
</dbReference>
<evidence type="ECO:0000313" key="3">
    <source>
        <dbReference type="Proteomes" id="UP001549363"/>
    </source>
</evidence>
<evidence type="ECO:0000313" key="2">
    <source>
        <dbReference type="EMBL" id="MET4561412.1"/>
    </source>
</evidence>
<dbReference type="EMBL" id="JBEPSB010000011">
    <property type="protein sequence ID" value="MET4561412.1"/>
    <property type="molecule type" value="Genomic_DNA"/>
</dbReference>
<dbReference type="Proteomes" id="UP001549363">
    <property type="component" value="Unassembled WGS sequence"/>
</dbReference>
<reference evidence="2 3" key="1">
    <citation type="submission" date="2024-06" db="EMBL/GenBank/DDBJ databases">
        <title>Sorghum-associated microbial communities from plants grown in Nebraska, USA.</title>
        <authorList>
            <person name="Schachtman D."/>
        </authorList>
    </citation>
    <scope>NUCLEOTIDE SEQUENCE [LARGE SCALE GENOMIC DNA]</scope>
    <source>
        <strain evidence="2 3">736</strain>
    </source>
</reference>
<feature type="domain" description="Ribosomal RNA large subunit methyltransferase K/L-like methyltransferase" evidence="1">
    <location>
        <begin position="158"/>
        <end position="253"/>
    </location>
</feature>
<dbReference type="RefSeq" id="WP_107949238.1">
    <property type="nucleotide sequence ID" value="NZ_CP073713.1"/>
</dbReference>
<dbReference type="InterPro" id="IPR029063">
    <property type="entry name" value="SAM-dependent_MTases_sf"/>
</dbReference>
<dbReference type="PANTHER" id="PTHR14911">
    <property type="entry name" value="THUMP DOMAIN-CONTAINING"/>
    <property type="match status" value="1"/>
</dbReference>
<name>A0ABV2PKE5_9BACI</name>
<protein>
    <submittedName>
        <fullName evidence="2">tRNA G10 N-methylase Trm11</fullName>
    </submittedName>
</protein>
<sequence>MNTQTITSYLYTYAWQTNEQELCHLEMRAMFGFDVASNILLASKKIEPSRSPFIRSRLDVLYEAEKVKDIALFAQQLVLGAGTFKVVCLNKFDLGDIQKIQQHERHQVEREIGLCIQAEADLVKPDIVFGLVWHNNRWYFGNYVEGEAIWLKHQQKPEMYSTALSTRVARAVANIAIPNPLGIRAIDPCCGIGTVLVEALSMNMDIVGRDINPLVAKGSRTNIAHFGLQGEVLMGDIAQITGSYDVAIIDLPYNLFTHISVDSQFTIIKSARRIAKRVVLVTIETIDNMVNEAGFEIIDRCVVKKGTFERQVLVCE</sequence>
<accession>A0ABV2PKE5</accession>
<comment type="caution">
    <text evidence="2">The sequence shown here is derived from an EMBL/GenBank/DDBJ whole genome shotgun (WGS) entry which is preliminary data.</text>
</comment>
<evidence type="ECO:0000259" key="1">
    <source>
        <dbReference type="Pfam" id="PF01170"/>
    </source>
</evidence>
<dbReference type="CDD" id="cd02440">
    <property type="entry name" value="AdoMet_MTases"/>
    <property type="match status" value="1"/>
</dbReference>
<organism evidence="2 3">
    <name type="scientific">Lysinibacillus parviboronicapiens</name>
    <dbReference type="NCBI Taxonomy" id="436516"/>
    <lineage>
        <taxon>Bacteria</taxon>
        <taxon>Bacillati</taxon>
        <taxon>Bacillota</taxon>
        <taxon>Bacilli</taxon>
        <taxon>Bacillales</taxon>
        <taxon>Bacillaceae</taxon>
        <taxon>Lysinibacillus</taxon>
    </lineage>
</organism>
<dbReference type="Pfam" id="PF01170">
    <property type="entry name" value="UPF0020"/>
    <property type="match status" value="1"/>
</dbReference>
<keyword evidence="3" id="KW-1185">Reference proteome</keyword>